<feature type="transmembrane region" description="Helical" evidence="10">
    <location>
        <begin position="26"/>
        <end position="49"/>
    </location>
</feature>
<keyword evidence="5" id="KW-1003">Cell membrane</keyword>
<evidence type="ECO:0000259" key="11">
    <source>
        <dbReference type="PROSITE" id="PS50928"/>
    </source>
</evidence>
<feature type="transmembrane region" description="Helical" evidence="10">
    <location>
        <begin position="192"/>
        <end position="213"/>
    </location>
</feature>
<organism evidence="12 13">
    <name type="scientific">Caballeronia pedi</name>
    <dbReference type="NCBI Taxonomy" id="1777141"/>
    <lineage>
        <taxon>Bacteria</taxon>
        <taxon>Pseudomonadati</taxon>
        <taxon>Pseudomonadota</taxon>
        <taxon>Betaproteobacteria</taxon>
        <taxon>Burkholderiales</taxon>
        <taxon>Burkholderiaceae</taxon>
        <taxon>Caballeronia</taxon>
    </lineage>
</organism>
<keyword evidence="9 10" id="KW-0472">Membrane</keyword>
<dbReference type="CDD" id="cd06261">
    <property type="entry name" value="TM_PBP2"/>
    <property type="match status" value="1"/>
</dbReference>
<keyword evidence="6 10" id="KW-0812">Transmembrane</keyword>
<dbReference type="GO" id="GO:0006865">
    <property type="term" value="P:amino acid transport"/>
    <property type="evidence" value="ECO:0007669"/>
    <property type="project" value="UniProtKB-KW"/>
</dbReference>
<evidence type="ECO:0000313" key="13">
    <source>
        <dbReference type="Proteomes" id="UP000054911"/>
    </source>
</evidence>
<dbReference type="NCBIfam" id="TIGR01726">
    <property type="entry name" value="HEQRo_perm_3TM"/>
    <property type="match status" value="1"/>
</dbReference>
<gene>
    <name evidence="12" type="ORF">AWB80_07337</name>
</gene>
<dbReference type="GO" id="GO:0043190">
    <property type="term" value="C:ATP-binding cassette (ABC) transporter complex"/>
    <property type="evidence" value="ECO:0007669"/>
    <property type="project" value="InterPro"/>
</dbReference>
<evidence type="ECO:0000256" key="6">
    <source>
        <dbReference type="ARBA" id="ARBA00022692"/>
    </source>
</evidence>
<dbReference type="InterPro" id="IPR043429">
    <property type="entry name" value="ArtM/GltK/GlnP/TcyL/YhdX-like"/>
</dbReference>
<proteinExistence type="inferred from homology"/>
<dbReference type="Gene3D" id="1.10.3720.10">
    <property type="entry name" value="MetI-like"/>
    <property type="match status" value="1"/>
</dbReference>
<evidence type="ECO:0000256" key="3">
    <source>
        <dbReference type="ARBA" id="ARBA00010072"/>
    </source>
</evidence>
<dbReference type="PROSITE" id="PS50928">
    <property type="entry name" value="ABC_TM1"/>
    <property type="match status" value="1"/>
</dbReference>
<comment type="function">
    <text evidence="1">Part of the binding-protein-dependent transport system for glutamine; probably responsible for the translocation of the substrate across the membrane.</text>
</comment>
<keyword evidence="7" id="KW-0029">Amino-acid transport</keyword>
<sequence>MTGTFFDWHYLWDATPLLLTGLRLTVVLACACIAASIAIGYIGVTILFLEVPVLRRLVRGYIALFRSTPLLVQIFFFYFGLPEIGVRVDALTSGIIVLSLWGGAYQLENLRGAVDSLPRRLIEAARSLGLHPLRTYCFIILPVATRTVVPAMMNTAVSTTKNSALLTAIGVPELTYVAMDNIANSARGLENFFALFVGYLIIVAVMSCMSSLVEARLGRGFAR</sequence>
<comment type="similarity">
    <text evidence="3">Belongs to the binding-protein-dependent transport system permease family. HisMQ subfamily.</text>
</comment>
<keyword evidence="13" id="KW-1185">Reference proteome</keyword>
<name>A0A158DRU3_9BURK</name>
<evidence type="ECO:0000256" key="8">
    <source>
        <dbReference type="ARBA" id="ARBA00022989"/>
    </source>
</evidence>
<evidence type="ECO:0000256" key="4">
    <source>
        <dbReference type="ARBA" id="ARBA00022448"/>
    </source>
</evidence>
<dbReference type="STRING" id="1777141.AWB80_07337"/>
<keyword evidence="4 10" id="KW-0813">Transport</keyword>
<evidence type="ECO:0000256" key="1">
    <source>
        <dbReference type="ARBA" id="ARBA00003159"/>
    </source>
</evidence>
<feature type="transmembrane region" description="Helical" evidence="10">
    <location>
        <begin position="61"/>
        <end position="81"/>
    </location>
</feature>
<dbReference type="RefSeq" id="WP_061179556.1">
    <property type="nucleotide sequence ID" value="NZ_FCOE02000046.1"/>
</dbReference>
<keyword evidence="8 10" id="KW-1133">Transmembrane helix</keyword>
<dbReference type="InterPro" id="IPR010065">
    <property type="entry name" value="AA_ABC_transptr_permease_3TM"/>
</dbReference>
<evidence type="ECO:0000256" key="9">
    <source>
        <dbReference type="ARBA" id="ARBA00023136"/>
    </source>
</evidence>
<feature type="domain" description="ABC transmembrane type-1" evidence="11">
    <location>
        <begin position="22"/>
        <end position="210"/>
    </location>
</feature>
<comment type="subcellular location">
    <subcellularLocation>
        <location evidence="2">Cell inner membrane</location>
        <topology evidence="2">Multi-pass membrane protein</topology>
    </subcellularLocation>
    <subcellularLocation>
        <location evidence="10">Cell membrane</location>
        <topology evidence="10">Multi-pass membrane protein</topology>
    </subcellularLocation>
</comment>
<protein>
    <submittedName>
        <fullName evidence="12">Glutamine ABC transporter permease</fullName>
    </submittedName>
</protein>
<evidence type="ECO:0000256" key="5">
    <source>
        <dbReference type="ARBA" id="ARBA00022475"/>
    </source>
</evidence>
<reference evidence="12" key="1">
    <citation type="submission" date="2016-01" db="EMBL/GenBank/DDBJ databases">
        <authorList>
            <person name="Peeters C."/>
        </authorList>
    </citation>
    <scope>NUCLEOTIDE SEQUENCE [LARGE SCALE GENOMIC DNA]</scope>
    <source>
        <strain evidence="12">LMG 29323</strain>
    </source>
</reference>
<dbReference type="OrthoDB" id="7026155at2"/>
<evidence type="ECO:0000256" key="10">
    <source>
        <dbReference type="RuleBase" id="RU363032"/>
    </source>
</evidence>
<dbReference type="PANTHER" id="PTHR30614">
    <property type="entry name" value="MEMBRANE COMPONENT OF AMINO ACID ABC TRANSPORTER"/>
    <property type="match status" value="1"/>
</dbReference>
<evidence type="ECO:0000256" key="2">
    <source>
        <dbReference type="ARBA" id="ARBA00004429"/>
    </source>
</evidence>
<evidence type="ECO:0000313" key="12">
    <source>
        <dbReference type="EMBL" id="SAK97295.1"/>
    </source>
</evidence>
<evidence type="ECO:0000256" key="7">
    <source>
        <dbReference type="ARBA" id="ARBA00022970"/>
    </source>
</evidence>
<dbReference type="InterPro" id="IPR000515">
    <property type="entry name" value="MetI-like"/>
</dbReference>
<comment type="caution">
    <text evidence="12">The sequence shown here is derived from an EMBL/GenBank/DDBJ whole genome shotgun (WGS) entry which is preliminary data.</text>
</comment>
<dbReference type="Pfam" id="PF00528">
    <property type="entry name" value="BPD_transp_1"/>
    <property type="match status" value="1"/>
</dbReference>
<dbReference type="SUPFAM" id="SSF161098">
    <property type="entry name" value="MetI-like"/>
    <property type="match status" value="1"/>
</dbReference>
<dbReference type="GO" id="GO:0022857">
    <property type="term" value="F:transmembrane transporter activity"/>
    <property type="evidence" value="ECO:0007669"/>
    <property type="project" value="InterPro"/>
</dbReference>
<dbReference type="EMBL" id="FCOE02000046">
    <property type="protein sequence ID" value="SAK97295.1"/>
    <property type="molecule type" value="Genomic_DNA"/>
</dbReference>
<dbReference type="AlphaFoldDB" id="A0A158DRU3"/>
<dbReference type="PANTHER" id="PTHR30614:SF20">
    <property type="entry name" value="GLUTAMINE TRANSPORT SYSTEM PERMEASE PROTEIN GLNP"/>
    <property type="match status" value="1"/>
</dbReference>
<dbReference type="Proteomes" id="UP000054911">
    <property type="component" value="Unassembled WGS sequence"/>
</dbReference>
<dbReference type="InterPro" id="IPR035906">
    <property type="entry name" value="MetI-like_sf"/>
</dbReference>
<accession>A0A158DRU3</accession>